<evidence type="ECO:0000313" key="3">
    <source>
        <dbReference type="WBParaSite" id="SCUD_0000350301-mRNA-1"/>
    </source>
</evidence>
<dbReference type="InterPro" id="IPR012337">
    <property type="entry name" value="RNaseH-like_sf"/>
</dbReference>
<dbReference type="Proteomes" id="UP000279833">
    <property type="component" value="Unassembled WGS sequence"/>
</dbReference>
<dbReference type="STRING" id="6186.A0A183JLC2"/>
<evidence type="ECO:0000313" key="2">
    <source>
        <dbReference type="Proteomes" id="UP000279833"/>
    </source>
</evidence>
<name>A0A183JLC2_9TREM</name>
<reference evidence="1 2" key="2">
    <citation type="submission" date="2018-11" db="EMBL/GenBank/DDBJ databases">
        <authorList>
            <consortium name="Pathogen Informatics"/>
        </authorList>
    </citation>
    <scope>NUCLEOTIDE SEQUENCE [LARGE SCALE GENOMIC DNA]</scope>
    <source>
        <strain evidence="1">Dakar</strain>
        <strain evidence="2">Dakar, Senegal</strain>
    </source>
</reference>
<proteinExistence type="predicted"/>
<dbReference type="SUPFAM" id="SSF53098">
    <property type="entry name" value="Ribonuclease H-like"/>
    <property type="match status" value="1"/>
</dbReference>
<dbReference type="PANTHER" id="PTHR38681">
    <property type="entry name" value="RETROVIRUS-RELATED POL POLYPROTEIN FROM TRANSPOSON 412-LIKE PROTEIN-RELATED"/>
    <property type="match status" value="1"/>
</dbReference>
<organism evidence="3">
    <name type="scientific">Schistosoma curassoni</name>
    <dbReference type="NCBI Taxonomy" id="6186"/>
    <lineage>
        <taxon>Eukaryota</taxon>
        <taxon>Metazoa</taxon>
        <taxon>Spiralia</taxon>
        <taxon>Lophotrochozoa</taxon>
        <taxon>Platyhelminthes</taxon>
        <taxon>Trematoda</taxon>
        <taxon>Digenea</taxon>
        <taxon>Strigeidida</taxon>
        <taxon>Schistosomatoidea</taxon>
        <taxon>Schistosomatidae</taxon>
        <taxon>Schistosoma</taxon>
    </lineage>
</organism>
<accession>A0A183JLC2</accession>
<dbReference type="EMBL" id="UZAK01004005">
    <property type="protein sequence ID" value="VDO82384.1"/>
    <property type="molecule type" value="Genomic_DNA"/>
</dbReference>
<dbReference type="AlphaFoldDB" id="A0A183JLC2"/>
<reference evidence="3" key="1">
    <citation type="submission" date="2016-06" db="UniProtKB">
        <authorList>
            <consortium name="WormBaseParasite"/>
        </authorList>
    </citation>
    <scope>IDENTIFICATION</scope>
</reference>
<gene>
    <name evidence="1" type="ORF">SCUD_LOCUS3503</name>
</gene>
<dbReference type="WBParaSite" id="SCUD_0000350301-mRNA-1">
    <property type="protein sequence ID" value="SCUD_0000350301-mRNA-1"/>
    <property type="gene ID" value="SCUD_0000350301"/>
</dbReference>
<evidence type="ECO:0000313" key="1">
    <source>
        <dbReference type="EMBL" id="VDO82384.1"/>
    </source>
</evidence>
<dbReference type="GO" id="GO:0003676">
    <property type="term" value="F:nucleic acid binding"/>
    <property type="evidence" value="ECO:0007669"/>
    <property type="project" value="InterPro"/>
</dbReference>
<dbReference type="Gene3D" id="3.30.420.10">
    <property type="entry name" value="Ribonuclease H-like superfamily/Ribonuclease H"/>
    <property type="match status" value="1"/>
</dbReference>
<dbReference type="InterPro" id="IPR036397">
    <property type="entry name" value="RNaseH_sf"/>
</dbReference>
<dbReference type="PANTHER" id="PTHR38681:SF1">
    <property type="entry name" value="RETROVIRUS-RELATED POL POLYPROTEIN FROM TRANSPOSON 412-LIKE PROTEIN"/>
    <property type="match status" value="1"/>
</dbReference>
<keyword evidence="2" id="KW-1185">Reference proteome</keyword>
<sequence length="187" mass="21069">MLGLKTTITKNIERCLSEFVYETTLCLLGELFASSKSALTDLANYVQRLKKRMNDLKVTLTRLTTMSIMDHCARRTIACPVNDIFVGNIATARLNRWFSSINASSTTTSNGDSQFQSDQLGKFARILDTHRISTTTYNPSANKLVDKFKRQLRSSLKAQHDLTRLSIRFPVKEDIHCNTAQLVCGTN</sequence>
<protein>
    <submittedName>
        <fullName evidence="1 3">Uncharacterized protein</fullName>
    </submittedName>
</protein>